<evidence type="ECO:0000313" key="1">
    <source>
        <dbReference type="EMBL" id="VDN04144.1"/>
    </source>
</evidence>
<reference evidence="1 2" key="2">
    <citation type="submission" date="2018-11" db="EMBL/GenBank/DDBJ databases">
        <authorList>
            <consortium name="Pathogen Informatics"/>
        </authorList>
    </citation>
    <scope>NUCLEOTIDE SEQUENCE [LARGE SCALE GENOMIC DNA]</scope>
</reference>
<accession>A0A0N5D1N2</accession>
<dbReference type="WBParaSite" id="TCLT_0000676601-mRNA-1">
    <property type="protein sequence ID" value="TCLT_0000676601-mRNA-1"/>
    <property type="gene ID" value="TCLT_0000676601"/>
</dbReference>
<sequence length="281" mass="31360">MPVKVRYFHNDDSTSSLSTLTAIKRNVSGSINNCNIQHCTHIKNYRFQPLMSTENQWNRRENSAYSSAFYCHQPMDKRYNVHGACTYGSGFATSDGIASISSLDSSSFNSLSLKQSTLNARSNDLSDGRQYRSEKSHIKPYSFGVCQHIAQNKQHFMENNRIIIAPRIISYGNPSKNVSKIPLARTQSAVQISQGIALSSFSDDNLNNNTVTTQILATQQPVKKYLDNLNIKSHRSTFGSANSLEPLDIHVRVSSAKELNKESSLPCCSNTPYSSSFERKA</sequence>
<dbReference type="Proteomes" id="UP000276776">
    <property type="component" value="Unassembled WGS sequence"/>
</dbReference>
<gene>
    <name evidence="1" type="ORF">TCLT_LOCUS6755</name>
</gene>
<name>A0A0N5D1N2_THECL</name>
<evidence type="ECO:0000313" key="2">
    <source>
        <dbReference type="Proteomes" id="UP000276776"/>
    </source>
</evidence>
<organism evidence="3">
    <name type="scientific">Thelazia callipaeda</name>
    <name type="common">Oriental eyeworm</name>
    <name type="synonym">Parasitic nematode</name>
    <dbReference type="NCBI Taxonomy" id="103827"/>
    <lineage>
        <taxon>Eukaryota</taxon>
        <taxon>Metazoa</taxon>
        <taxon>Ecdysozoa</taxon>
        <taxon>Nematoda</taxon>
        <taxon>Chromadorea</taxon>
        <taxon>Rhabditida</taxon>
        <taxon>Spirurina</taxon>
        <taxon>Spiruromorpha</taxon>
        <taxon>Thelazioidea</taxon>
        <taxon>Thelaziidae</taxon>
        <taxon>Thelazia</taxon>
    </lineage>
</organism>
<dbReference type="EMBL" id="UYYF01004442">
    <property type="protein sequence ID" value="VDN04144.1"/>
    <property type="molecule type" value="Genomic_DNA"/>
</dbReference>
<reference evidence="3" key="1">
    <citation type="submission" date="2017-02" db="UniProtKB">
        <authorList>
            <consortium name="WormBaseParasite"/>
        </authorList>
    </citation>
    <scope>IDENTIFICATION</scope>
</reference>
<evidence type="ECO:0000313" key="3">
    <source>
        <dbReference type="WBParaSite" id="TCLT_0000676601-mRNA-1"/>
    </source>
</evidence>
<protein>
    <submittedName>
        <fullName evidence="1 3">Uncharacterized protein</fullName>
    </submittedName>
</protein>
<proteinExistence type="predicted"/>
<keyword evidence="2" id="KW-1185">Reference proteome</keyword>
<dbReference type="AlphaFoldDB" id="A0A0N5D1N2"/>